<accession>A0ABR4GVL6</accession>
<name>A0ABR4GVL6_9EURO</name>
<keyword evidence="2" id="KW-1185">Reference proteome</keyword>
<feature type="non-terminal residue" evidence="1">
    <location>
        <position position="1"/>
    </location>
</feature>
<dbReference type="EMBL" id="JBFXLT010000150">
    <property type="protein sequence ID" value="KAL2803122.1"/>
    <property type="molecule type" value="Genomic_DNA"/>
</dbReference>
<evidence type="ECO:0000313" key="1">
    <source>
        <dbReference type="EMBL" id="KAL2803122.1"/>
    </source>
</evidence>
<sequence>VFREATAGILHFATPGTADDQPTSWYLEPSSNHRSPKVLSHYRVLVLAATVLICSFASGTIQGQHKIEETHILIKIFEILAGPRFRHWHAVRDY</sequence>
<protein>
    <submittedName>
        <fullName evidence="1">Uncharacterized protein</fullName>
    </submittedName>
</protein>
<evidence type="ECO:0000313" key="2">
    <source>
        <dbReference type="Proteomes" id="UP001610334"/>
    </source>
</evidence>
<proteinExistence type="predicted"/>
<comment type="caution">
    <text evidence="1">The sequence shown here is derived from an EMBL/GenBank/DDBJ whole genome shotgun (WGS) entry which is preliminary data.</text>
</comment>
<reference evidence="1 2" key="1">
    <citation type="submission" date="2024-07" db="EMBL/GenBank/DDBJ databases">
        <title>Section-level genome sequencing and comparative genomics of Aspergillus sections Usti and Cavernicolus.</title>
        <authorList>
            <consortium name="Lawrence Berkeley National Laboratory"/>
            <person name="Nybo J.L."/>
            <person name="Vesth T.C."/>
            <person name="Theobald S."/>
            <person name="Frisvad J.C."/>
            <person name="Larsen T.O."/>
            <person name="Kjaerboelling I."/>
            <person name="Rothschild-Mancinelli K."/>
            <person name="Lyhne E.K."/>
            <person name="Kogle M.E."/>
            <person name="Barry K."/>
            <person name="Clum A."/>
            <person name="Na H."/>
            <person name="Ledsgaard L."/>
            <person name="Lin J."/>
            <person name="Lipzen A."/>
            <person name="Kuo A."/>
            <person name="Riley R."/>
            <person name="Mondo S."/>
            <person name="Labutti K."/>
            <person name="Haridas S."/>
            <person name="Pangalinan J."/>
            <person name="Salamov A.A."/>
            <person name="Simmons B.A."/>
            <person name="Magnuson J.K."/>
            <person name="Chen J."/>
            <person name="Drula E."/>
            <person name="Henrissat B."/>
            <person name="Wiebenga A."/>
            <person name="Lubbers R.J."/>
            <person name="Gomes A.C."/>
            <person name="Makela M.R."/>
            <person name="Stajich J."/>
            <person name="Grigoriev I.V."/>
            <person name="Mortensen U.H."/>
            <person name="De Vries R.P."/>
            <person name="Baker S.E."/>
            <person name="Andersen M.R."/>
        </authorList>
    </citation>
    <scope>NUCLEOTIDE SEQUENCE [LARGE SCALE GENOMIC DNA]</scope>
    <source>
        <strain evidence="1 2">CBS 588.65</strain>
    </source>
</reference>
<dbReference type="Proteomes" id="UP001610334">
    <property type="component" value="Unassembled WGS sequence"/>
</dbReference>
<gene>
    <name evidence="1" type="ORF">BJX63DRAFT_412959</name>
</gene>
<organism evidence="1 2">
    <name type="scientific">Aspergillus granulosus</name>
    <dbReference type="NCBI Taxonomy" id="176169"/>
    <lineage>
        <taxon>Eukaryota</taxon>
        <taxon>Fungi</taxon>
        <taxon>Dikarya</taxon>
        <taxon>Ascomycota</taxon>
        <taxon>Pezizomycotina</taxon>
        <taxon>Eurotiomycetes</taxon>
        <taxon>Eurotiomycetidae</taxon>
        <taxon>Eurotiales</taxon>
        <taxon>Aspergillaceae</taxon>
        <taxon>Aspergillus</taxon>
        <taxon>Aspergillus subgen. Nidulantes</taxon>
    </lineage>
</organism>